<gene>
    <name evidence="2" type="ORF">H5410_051997</name>
</gene>
<dbReference type="AlphaFoldDB" id="A0A9J5X053"/>
<name>A0A9J5X053_SOLCO</name>
<sequence>RNAADNAKGMIREAIIENFDIQTKTFLIAIKDKYHSQSKLNFKFSSTIISRAISVSYSNHYFPIKSHILHLQVRFFLWAIVPLVLFSYRVFLLCVTMVVPNAKRYEE</sequence>
<reference evidence="2 3" key="1">
    <citation type="submission" date="2020-09" db="EMBL/GenBank/DDBJ databases">
        <title>De no assembly of potato wild relative species, Solanum commersonii.</title>
        <authorList>
            <person name="Cho K."/>
        </authorList>
    </citation>
    <scope>NUCLEOTIDE SEQUENCE [LARGE SCALE GENOMIC DNA]</scope>
    <source>
        <strain evidence="2">LZ3.2</strain>
        <tissue evidence="2">Leaf</tissue>
    </source>
</reference>
<protein>
    <submittedName>
        <fullName evidence="2">Uncharacterized protein</fullName>
    </submittedName>
</protein>
<feature type="transmembrane region" description="Helical" evidence="1">
    <location>
        <begin position="75"/>
        <end position="99"/>
    </location>
</feature>
<keyword evidence="1" id="KW-0812">Transmembrane</keyword>
<keyword evidence="3" id="KW-1185">Reference proteome</keyword>
<feature type="non-terminal residue" evidence="2">
    <location>
        <position position="1"/>
    </location>
</feature>
<evidence type="ECO:0000313" key="3">
    <source>
        <dbReference type="Proteomes" id="UP000824120"/>
    </source>
</evidence>
<comment type="caution">
    <text evidence="2">The sequence shown here is derived from an EMBL/GenBank/DDBJ whole genome shotgun (WGS) entry which is preliminary data.</text>
</comment>
<accession>A0A9J5X053</accession>
<dbReference type="OrthoDB" id="1523883at2759"/>
<organism evidence="2 3">
    <name type="scientific">Solanum commersonii</name>
    <name type="common">Commerson's wild potato</name>
    <name type="synonym">Commerson's nightshade</name>
    <dbReference type="NCBI Taxonomy" id="4109"/>
    <lineage>
        <taxon>Eukaryota</taxon>
        <taxon>Viridiplantae</taxon>
        <taxon>Streptophyta</taxon>
        <taxon>Embryophyta</taxon>
        <taxon>Tracheophyta</taxon>
        <taxon>Spermatophyta</taxon>
        <taxon>Magnoliopsida</taxon>
        <taxon>eudicotyledons</taxon>
        <taxon>Gunneridae</taxon>
        <taxon>Pentapetalae</taxon>
        <taxon>asterids</taxon>
        <taxon>lamiids</taxon>
        <taxon>Solanales</taxon>
        <taxon>Solanaceae</taxon>
        <taxon>Solanoideae</taxon>
        <taxon>Solaneae</taxon>
        <taxon>Solanum</taxon>
    </lineage>
</organism>
<dbReference type="Proteomes" id="UP000824120">
    <property type="component" value="Chromosome 10"/>
</dbReference>
<dbReference type="EMBL" id="JACXVP010000010">
    <property type="protein sequence ID" value="KAG5581370.1"/>
    <property type="molecule type" value="Genomic_DNA"/>
</dbReference>
<proteinExistence type="predicted"/>
<evidence type="ECO:0000313" key="2">
    <source>
        <dbReference type="EMBL" id="KAG5581370.1"/>
    </source>
</evidence>
<evidence type="ECO:0000256" key="1">
    <source>
        <dbReference type="SAM" id="Phobius"/>
    </source>
</evidence>
<keyword evidence="1" id="KW-1133">Transmembrane helix</keyword>
<keyword evidence="1" id="KW-0472">Membrane</keyword>